<feature type="domain" description="Phage tail assembly chaperone-like" evidence="1">
    <location>
        <begin position="70"/>
        <end position="124"/>
    </location>
</feature>
<evidence type="ECO:0000313" key="2">
    <source>
        <dbReference type="EMBL" id="GCL64302.1"/>
    </source>
</evidence>
<protein>
    <recommendedName>
        <fullName evidence="1">Phage tail assembly chaperone-like domain-containing protein</fullName>
    </recommendedName>
</protein>
<dbReference type="InterPro" id="IPR031893">
    <property type="entry name" value="Phage_tail_APC"/>
</dbReference>
<accession>A0A480AVU4</accession>
<gene>
    <name evidence="2" type="ORF">AQPW35_33830</name>
</gene>
<comment type="caution">
    <text evidence="2">The sequence shown here is derived from an EMBL/GenBank/DDBJ whole genome shotgun (WGS) entry which is preliminary data.</text>
</comment>
<proteinExistence type="predicted"/>
<dbReference type="Pfam" id="PF16778">
    <property type="entry name" value="Phage_tail_APC"/>
    <property type="match status" value="1"/>
</dbReference>
<evidence type="ECO:0000259" key="1">
    <source>
        <dbReference type="Pfam" id="PF16778"/>
    </source>
</evidence>
<sequence>MIRVAACDQAGVVRFVIDSVDGELPSMPGVSFVEVEPDFNGDGLQLVDGQFVPRLDADQVAQEAAERLVLHKRRNQLLASDWTQLPNAPLAAEQRAAWETYRQALRDITDQPGYPLSIDWPLKPGNAG</sequence>
<dbReference type="AlphaFoldDB" id="A0A480AVU4"/>
<keyword evidence="3" id="KW-1185">Reference proteome</keyword>
<dbReference type="Gene3D" id="6.10.140.1310">
    <property type="match status" value="1"/>
</dbReference>
<reference evidence="3" key="1">
    <citation type="submission" date="2019-03" db="EMBL/GenBank/DDBJ databases">
        <title>Aquabacterium pictum sp.nov., the first bacteriochlorophyll a-containing freshwater bacterium in the genus Aquabacterium of the class Betaproteobacteria.</title>
        <authorList>
            <person name="Hirose S."/>
            <person name="Tank M."/>
            <person name="Hara E."/>
            <person name="Tamaki H."/>
            <person name="Takaichi S."/>
            <person name="Haruta S."/>
            <person name="Hanada S."/>
        </authorList>
    </citation>
    <scope>NUCLEOTIDE SEQUENCE [LARGE SCALE GENOMIC DNA]</scope>
    <source>
        <strain evidence="3">W35</strain>
    </source>
</reference>
<dbReference type="EMBL" id="BJCL01000009">
    <property type="protein sequence ID" value="GCL64302.1"/>
    <property type="molecule type" value="Genomic_DNA"/>
</dbReference>
<organism evidence="2 3">
    <name type="scientific">Pseudaquabacterium pictum</name>
    <dbReference type="NCBI Taxonomy" id="2315236"/>
    <lineage>
        <taxon>Bacteria</taxon>
        <taxon>Pseudomonadati</taxon>
        <taxon>Pseudomonadota</taxon>
        <taxon>Betaproteobacteria</taxon>
        <taxon>Burkholderiales</taxon>
        <taxon>Sphaerotilaceae</taxon>
        <taxon>Pseudaquabacterium</taxon>
    </lineage>
</organism>
<dbReference type="Proteomes" id="UP000301751">
    <property type="component" value="Unassembled WGS sequence"/>
</dbReference>
<evidence type="ECO:0000313" key="3">
    <source>
        <dbReference type="Proteomes" id="UP000301751"/>
    </source>
</evidence>
<name>A0A480AVU4_9BURK</name>